<dbReference type="OrthoDB" id="10653797at2759"/>
<organism evidence="1 2">
    <name type="scientific">Mytilus coruscus</name>
    <name type="common">Sea mussel</name>
    <dbReference type="NCBI Taxonomy" id="42192"/>
    <lineage>
        <taxon>Eukaryota</taxon>
        <taxon>Metazoa</taxon>
        <taxon>Spiralia</taxon>
        <taxon>Lophotrochozoa</taxon>
        <taxon>Mollusca</taxon>
        <taxon>Bivalvia</taxon>
        <taxon>Autobranchia</taxon>
        <taxon>Pteriomorphia</taxon>
        <taxon>Mytilida</taxon>
        <taxon>Mytiloidea</taxon>
        <taxon>Mytilidae</taxon>
        <taxon>Mytilinae</taxon>
        <taxon>Mytilus</taxon>
    </lineage>
</organism>
<gene>
    <name evidence="1" type="ORF">MCOR_35282</name>
</gene>
<reference evidence="1 2" key="1">
    <citation type="submission" date="2020-06" db="EMBL/GenBank/DDBJ databases">
        <authorList>
            <person name="Li R."/>
            <person name="Bekaert M."/>
        </authorList>
    </citation>
    <scope>NUCLEOTIDE SEQUENCE [LARGE SCALE GENOMIC DNA]</scope>
    <source>
        <strain evidence="2">wild</strain>
    </source>
</reference>
<dbReference type="AlphaFoldDB" id="A0A6J8D011"/>
<name>A0A6J8D011_MYTCO</name>
<keyword evidence="2" id="KW-1185">Reference proteome</keyword>
<proteinExistence type="predicted"/>
<dbReference type="Proteomes" id="UP000507470">
    <property type="component" value="Unassembled WGS sequence"/>
</dbReference>
<evidence type="ECO:0000313" key="1">
    <source>
        <dbReference type="EMBL" id="CAC5401169.1"/>
    </source>
</evidence>
<sequence>MAAFYLGTEVASKLKIETLKNVEMFPLLCMLYANSTSNDTADNFVNPYEKLELELNLIRYQNEGAYLGLALLVLFNKIIPKTLFTNNATLSLKTETLYTSLCQECKLSTTPAFSYILTCLLDFQGTYITETENFIVAVHDKIFDIISFYVGKQILDTVLQYGNWTFISQRVQFESINERHCDFSILIPREYERKYFDRIAVEITNNKYFNVFCVNQLQYDSFQHAFLKFVSENEMICKIMTENMWPLTLSSLLGYTQIVEFVMFKRKDKKSNLTEIKFDSCSD</sequence>
<dbReference type="EMBL" id="CACVKT020006392">
    <property type="protein sequence ID" value="CAC5401169.1"/>
    <property type="molecule type" value="Genomic_DNA"/>
</dbReference>
<evidence type="ECO:0000313" key="2">
    <source>
        <dbReference type="Proteomes" id="UP000507470"/>
    </source>
</evidence>
<protein>
    <submittedName>
        <fullName evidence="1">Uncharacterized protein</fullName>
    </submittedName>
</protein>
<accession>A0A6J8D011</accession>